<dbReference type="InterPro" id="IPR015507">
    <property type="entry name" value="rRNA-MeTfrase_E"/>
</dbReference>
<dbReference type="PANTHER" id="PTHR10920:SF18">
    <property type="entry name" value="RRNA METHYLTRANSFERASE 2, MITOCHONDRIAL"/>
    <property type="match status" value="1"/>
</dbReference>
<dbReference type="PIRSF" id="PIRSF005461">
    <property type="entry name" value="23S_rRNA_mtase"/>
    <property type="match status" value="1"/>
</dbReference>
<dbReference type="PANTHER" id="PTHR10920">
    <property type="entry name" value="RIBOSOMAL RNA METHYLTRANSFERASE"/>
    <property type="match status" value="1"/>
</dbReference>
<keyword evidence="4 11" id="KW-0949">S-adenosyl-L-methionine</keyword>
<comment type="caution">
    <text evidence="14">The sequence shown here is derived from an EMBL/GenBank/DDBJ whole genome shotgun (WGS) entry which is preliminary data.</text>
</comment>
<protein>
    <recommendedName>
        <fullName evidence="7 11">Ribosomal RNA large subunit methyltransferase E</fullName>
        <ecNumber evidence="6 11">2.1.1.166</ecNumber>
    </recommendedName>
    <alternativeName>
        <fullName evidence="9 11">23S rRNA Um2552 methyltransferase</fullName>
    </alternativeName>
    <alternativeName>
        <fullName evidence="8 11">rRNA (uridine-2'-O-)-methyltransferase</fullName>
    </alternativeName>
</protein>
<evidence type="ECO:0000256" key="7">
    <source>
        <dbReference type="ARBA" id="ARBA00041129"/>
    </source>
</evidence>
<keyword evidence="11" id="KW-0963">Cytoplasm</keyword>
<evidence type="ECO:0000256" key="8">
    <source>
        <dbReference type="ARBA" id="ARBA00041995"/>
    </source>
</evidence>
<keyword evidence="2 11" id="KW-0489">Methyltransferase</keyword>
<feature type="binding site" evidence="11">
    <location>
        <position position="121"/>
    </location>
    <ligand>
        <name>S-adenosyl-L-methionine</name>
        <dbReference type="ChEBI" id="CHEBI:59789"/>
    </ligand>
</feature>
<dbReference type="Gene3D" id="3.40.50.150">
    <property type="entry name" value="Vaccinia Virus protein VP39"/>
    <property type="match status" value="1"/>
</dbReference>
<dbReference type="EC" id="2.1.1.166" evidence="6 11"/>
<feature type="active site" description="Proton acceptor" evidence="11 12">
    <location>
        <position position="186"/>
    </location>
</feature>
<gene>
    <name evidence="11" type="primary">rlmE</name>
    <name evidence="11" type="synonym">ftsJ</name>
    <name evidence="11" type="synonym">rrmJ</name>
    <name evidence="14" type="ORF">COB13_15420</name>
</gene>
<dbReference type="Pfam" id="PF01728">
    <property type="entry name" value="FtsJ"/>
    <property type="match status" value="1"/>
</dbReference>
<sequence length="233" mass="26119">MARKKSSTTKGSRELHVKVKTAKGRRLSSKLWLERQLNDPYVLKAKKEGYRSRATFKLSEINEKFHLLKKDMHIIDLGCAPGGWLQYASNKIGIDKGKGLLIGIDLQEVEPVAGCTIIQGDFLEQEMMDKLKQLIPNGKVDMVMSDMAASSTGHKQTDHLKIIGLCEAALWFARQVLNPEGIFLAKVLQGGAEREILNDLRKDFKVVRHVKPNASRKDSSEMFVLATGFRGEN</sequence>
<reference key="1">
    <citation type="submission" date="2017-08" db="EMBL/GenBank/DDBJ databases">
        <title>A dynamic microbial community with high functional redundancy inhabits the cold, oxic subseafloor aquifer.</title>
        <authorList>
            <person name="Tully B.J."/>
            <person name="Wheat C.G."/>
            <person name="Glazer B.T."/>
            <person name="Huber J.A."/>
        </authorList>
    </citation>
    <scope>NUCLEOTIDE SEQUENCE [LARGE SCALE GENOMIC DNA]</scope>
</reference>
<name>A0A2A4YTF5_9PROT</name>
<evidence type="ECO:0000313" key="14">
    <source>
        <dbReference type="EMBL" id="PCI97605.1"/>
    </source>
</evidence>
<feature type="binding site" evidence="11">
    <location>
        <position position="84"/>
    </location>
    <ligand>
        <name>S-adenosyl-L-methionine</name>
        <dbReference type="ChEBI" id="CHEBI:59789"/>
    </ligand>
</feature>
<feature type="binding site" evidence="11">
    <location>
        <position position="146"/>
    </location>
    <ligand>
        <name>S-adenosyl-L-methionine</name>
        <dbReference type="ChEBI" id="CHEBI:59789"/>
    </ligand>
</feature>
<keyword evidence="1 11" id="KW-0698">rRNA processing</keyword>
<evidence type="ECO:0000256" key="2">
    <source>
        <dbReference type="ARBA" id="ARBA00022603"/>
    </source>
</evidence>
<reference evidence="14" key="2">
    <citation type="journal article" date="2018" name="ISME J.">
        <title>A dynamic microbial community with high functional redundancy inhabits the cold, oxic subseafloor aquifer.</title>
        <authorList>
            <person name="Tully B.J."/>
            <person name="Wheat C.G."/>
            <person name="Glazer B.T."/>
            <person name="Huber J.A."/>
        </authorList>
    </citation>
    <scope>NUCLEOTIDE SEQUENCE</scope>
    <source>
        <strain evidence="14">NORP83</strain>
    </source>
</reference>
<dbReference type="EMBL" id="NVUS01000028">
    <property type="protein sequence ID" value="PCI97605.1"/>
    <property type="molecule type" value="Genomic_DNA"/>
</dbReference>
<proteinExistence type="inferred from homology"/>
<evidence type="ECO:0000256" key="5">
    <source>
        <dbReference type="ARBA" id="ARBA00037569"/>
    </source>
</evidence>
<feature type="binding site" evidence="11">
    <location>
        <position position="105"/>
    </location>
    <ligand>
        <name>S-adenosyl-L-methionine</name>
        <dbReference type="ChEBI" id="CHEBI:59789"/>
    </ligand>
</feature>
<dbReference type="InterPro" id="IPR029063">
    <property type="entry name" value="SAM-dependent_MTases_sf"/>
</dbReference>
<feature type="binding site" evidence="11">
    <location>
        <position position="82"/>
    </location>
    <ligand>
        <name>S-adenosyl-L-methionine</name>
        <dbReference type="ChEBI" id="CHEBI:59789"/>
    </ligand>
</feature>
<dbReference type="HAMAP" id="MF_01547">
    <property type="entry name" value="RNA_methyltr_E"/>
    <property type="match status" value="1"/>
</dbReference>
<accession>A0A2A4YTF5</accession>
<keyword evidence="3 11" id="KW-0808">Transferase</keyword>
<dbReference type="InterPro" id="IPR002877">
    <property type="entry name" value="RNA_MeTrfase_FtsJ_dom"/>
</dbReference>
<evidence type="ECO:0000256" key="9">
    <source>
        <dbReference type="ARBA" id="ARBA00042745"/>
    </source>
</evidence>
<dbReference type="GO" id="GO:0008650">
    <property type="term" value="F:rRNA (uridine-2'-O-)-methyltransferase activity"/>
    <property type="evidence" value="ECO:0007669"/>
    <property type="project" value="UniProtKB-UniRule"/>
</dbReference>
<evidence type="ECO:0000256" key="12">
    <source>
        <dbReference type="PIRSR" id="PIRSR005461-1"/>
    </source>
</evidence>
<dbReference type="AlphaFoldDB" id="A0A2A4YTF5"/>
<evidence type="ECO:0000256" key="4">
    <source>
        <dbReference type="ARBA" id="ARBA00022691"/>
    </source>
</evidence>
<dbReference type="InterPro" id="IPR050082">
    <property type="entry name" value="RNA_methyltr_RlmE"/>
</dbReference>
<comment type="function">
    <text evidence="5 11">Specifically methylates the uridine in position 2552 of 23S rRNA at the 2'-O position of the ribose in the fully assembled 50S ribosomal subunit.</text>
</comment>
<evidence type="ECO:0000256" key="1">
    <source>
        <dbReference type="ARBA" id="ARBA00022552"/>
    </source>
</evidence>
<evidence type="ECO:0000256" key="6">
    <source>
        <dbReference type="ARBA" id="ARBA00038861"/>
    </source>
</evidence>
<organism evidence="14">
    <name type="scientific">OCS116 cluster bacterium</name>
    <dbReference type="NCBI Taxonomy" id="2030921"/>
    <lineage>
        <taxon>Bacteria</taxon>
        <taxon>Pseudomonadati</taxon>
        <taxon>Pseudomonadota</taxon>
        <taxon>Alphaproteobacteria</taxon>
        <taxon>OCS116 cluster</taxon>
    </lineage>
</organism>
<dbReference type="GO" id="GO:0005737">
    <property type="term" value="C:cytoplasm"/>
    <property type="evidence" value="ECO:0007669"/>
    <property type="project" value="UniProtKB-SubCell"/>
</dbReference>
<evidence type="ECO:0000256" key="10">
    <source>
        <dbReference type="ARBA" id="ARBA00048970"/>
    </source>
</evidence>
<comment type="subcellular location">
    <subcellularLocation>
        <location evidence="11">Cytoplasm</location>
    </subcellularLocation>
</comment>
<feature type="domain" description="Ribosomal RNA methyltransferase FtsJ" evidence="13">
    <location>
        <begin position="50"/>
        <end position="229"/>
    </location>
</feature>
<dbReference type="SUPFAM" id="SSF53335">
    <property type="entry name" value="S-adenosyl-L-methionine-dependent methyltransferases"/>
    <property type="match status" value="1"/>
</dbReference>
<evidence type="ECO:0000256" key="11">
    <source>
        <dbReference type="HAMAP-Rule" id="MF_01547"/>
    </source>
</evidence>
<evidence type="ECO:0000256" key="3">
    <source>
        <dbReference type="ARBA" id="ARBA00022679"/>
    </source>
</evidence>
<comment type="similarity">
    <text evidence="11">Belongs to the class I-like SAM-binding methyltransferase superfamily. RNA methyltransferase RlmE family.</text>
</comment>
<evidence type="ECO:0000259" key="13">
    <source>
        <dbReference type="Pfam" id="PF01728"/>
    </source>
</evidence>
<comment type="catalytic activity">
    <reaction evidence="10 11">
        <text>uridine(2552) in 23S rRNA + S-adenosyl-L-methionine = 2'-O-methyluridine(2552) in 23S rRNA + S-adenosyl-L-homocysteine + H(+)</text>
        <dbReference type="Rhea" id="RHEA:42720"/>
        <dbReference type="Rhea" id="RHEA-COMP:10202"/>
        <dbReference type="Rhea" id="RHEA-COMP:10203"/>
        <dbReference type="ChEBI" id="CHEBI:15378"/>
        <dbReference type="ChEBI" id="CHEBI:57856"/>
        <dbReference type="ChEBI" id="CHEBI:59789"/>
        <dbReference type="ChEBI" id="CHEBI:65315"/>
        <dbReference type="ChEBI" id="CHEBI:74478"/>
        <dbReference type="EC" id="2.1.1.166"/>
    </reaction>
</comment>